<dbReference type="InterPro" id="IPR050491">
    <property type="entry name" value="AmpC-like"/>
</dbReference>
<dbReference type="InterPro" id="IPR001466">
    <property type="entry name" value="Beta-lactam-related"/>
</dbReference>
<feature type="chain" id="PRO_5019342401" evidence="1">
    <location>
        <begin position="39"/>
        <end position="427"/>
    </location>
</feature>
<dbReference type="PANTHER" id="PTHR46825:SF9">
    <property type="entry name" value="BETA-LACTAMASE-RELATED DOMAIN-CONTAINING PROTEIN"/>
    <property type="match status" value="1"/>
</dbReference>
<dbReference type="Proteomes" id="UP000286246">
    <property type="component" value="Unassembled WGS sequence"/>
</dbReference>
<dbReference type="EMBL" id="RAPY01000001">
    <property type="protein sequence ID" value="RKE56298.1"/>
    <property type="molecule type" value="Genomic_DNA"/>
</dbReference>
<feature type="signal peptide" evidence="1">
    <location>
        <begin position="1"/>
        <end position="38"/>
    </location>
</feature>
<dbReference type="RefSeq" id="WP_120257987.1">
    <property type="nucleotide sequence ID" value="NZ_RAPY01000001.1"/>
</dbReference>
<gene>
    <name evidence="3" type="ORF">DFQ12_1155</name>
</gene>
<evidence type="ECO:0000313" key="4">
    <source>
        <dbReference type="Proteomes" id="UP000286246"/>
    </source>
</evidence>
<reference evidence="3 4" key="1">
    <citation type="submission" date="2018-09" db="EMBL/GenBank/DDBJ databases">
        <title>Genomic Encyclopedia of Type Strains, Phase III (KMG-III): the genomes of soil and plant-associated and newly described type strains.</title>
        <authorList>
            <person name="Whitman W."/>
        </authorList>
    </citation>
    <scope>NUCLEOTIDE SEQUENCE [LARGE SCALE GENOMIC DNA]</scope>
    <source>
        <strain evidence="3 4">CECT 7938</strain>
    </source>
</reference>
<organism evidence="3 4">
    <name type="scientific">Sphingobacterium detergens</name>
    <dbReference type="NCBI Taxonomy" id="1145106"/>
    <lineage>
        <taxon>Bacteria</taxon>
        <taxon>Pseudomonadati</taxon>
        <taxon>Bacteroidota</taxon>
        <taxon>Sphingobacteriia</taxon>
        <taxon>Sphingobacteriales</taxon>
        <taxon>Sphingobacteriaceae</taxon>
        <taxon>Sphingobacterium</taxon>
    </lineage>
</organism>
<comment type="caution">
    <text evidence="3">The sequence shown here is derived from an EMBL/GenBank/DDBJ whole genome shotgun (WGS) entry which is preliminary data.</text>
</comment>
<accession>A0A420BHV6</accession>
<name>A0A420BHV6_SPHD1</name>
<proteinExistence type="predicted"/>
<sequence>MSAKIIFHHGAECSNKVRSVFRNILLLLFIFCASQIKAQTAAESLTAALTTAYKQNDFPGFSVAIVNSDSILYENAFGFADLEKKTPYTTTTVQPIASVSKLFIGMSVMKAIEQGLFTLDMEINSILPFKLQHPYTPEVPITLRHLVTHTSGITDHADTYKKTYLYNTPVNEDNPIYRLLKSKGYGAEGKDTTLAAFLQDYLSTAGSYYSNKNFNKQAPGKRYEYSNIGSDLAAWLIELKSGMSFAEYTQKHILLPLQMTDATWSTANADQTKLSALYNGDKKSYPKYSSVTYPDGGLTTSCHELSLFLKEVIAGQHGKGEILKPESYAKMLQPAFSDSYKPENLNPAEPNIGVFYAIKKSGIVGHSGSDGGVTAFLFFNPAKGYGMLFIANTEMEGLNGVNKNMMTGFEKIWSIMGQYASKLQSDK</sequence>
<feature type="domain" description="Beta-lactamase-related" evidence="2">
    <location>
        <begin position="50"/>
        <end position="394"/>
    </location>
</feature>
<protein>
    <submittedName>
        <fullName evidence="3">CubicO group peptidase (Beta-lactamase class C family)</fullName>
    </submittedName>
</protein>
<evidence type="ECO:0000259" key="2">
    <source>
        <dbReference type="Pfam" id="PF00144"/>
    </source>
</evidence>
<dbReference type="PANTHER" id="PTHR46825">
    <property type="entry name" value="D-ALANYL-D-ALANINE-CARBOXYPEPTIDASE/ENDOPEPTIDASE AMPH"/>
    <property type="match status" value="1"/>
</dbReference>
<dbReference type="AlphaFoldDB" id="A0A420BHV6"/>
<dbReference type="OrthoDB" id="846150at2"/>
<dbReference type="Pfam" id="PF00144">
    <property type="entry name" value="Beta-lactamase"/>
    <property type="match status" value="1"/>
</dbReference>
<evidence type="ECO:0000256" key="1">
    <source>
        <dbReference type="SAM" id="SignalP"/>
    </source>
</evidence>
<keyword evidence="1" id="KW-0732">Signal</keyword>
<keyword evidence="4" id="KW-1185">Reference proteome</keyword>
<dbReference type="SUPFAM" id="SSF56601">
    <property type="entry name" value="beta-lactamase/transpeptidase-like"/>
    <property type="match status" value="1"/>
</dbReference>
<dbReference type="Gene3D" id="3.40.710.10">
    <property type="entry name" value="DD-peptidase/beta-lactamase superfamily"/>
    <property type="match status" value="1"/>
</dbReference>
<dbReference type="InterPro" id="IPR012338">
    <property type="entry name" value="Beta-lactam/transpept-like"/>
</dbReference>
<evidence type="ECO:0000313" key="3">
    <source>
        <dbReference type="EMBL" id="RKE56298.1"/>
    </source>
</evidence>